<accession>A0A4Q9PFF0</accession>
<proteinExistence type="predicted"/>
<sequence length="207" mass="22891">MSKRSCCHISHLPVSEDGRSWPSRGLGFDPGPSTFRYELSVVKVSVCPSTHDPQVTWHEKTVTVVHHVAACPPTPLASFFRLHSPRSSVPPSSFPSVDPADSLQGRQWPCWQTYLPYRPRFRAGSLRDSSDASISLSSAARLPGSPASDFYHCTTHTSPENGTVHSSPISSTSEVFYNAPEDNDYQTRRSMYRLRGTASSLDLAIFH</sequence>
<gene>
    <name evidence="1" type="ORF">BD310DRAFT_835616</name>
</gene>
<dbReference type="AlphaFoldDB" id="A0A4Q9PFF0"/>
<dbReference type="EMBL" id="ML145453">
    <property type="protein sequence ID" value="TBU51006.1"/>
    <property type="molecule type" value="Genomic_DNA"/>
</dbReference>
<organism evidence="1 2">
    <name type="scientific">Dichomitus squalens</name>
    <dbReference type="NCBI Taxonomy" id="114155"/>
    <lineage>
        <taxon>Eukaryota</taxon>
        <taxon>Fungi</taxon>
        <taxon>Dikarya</taxon>
        <taxon>Basidiomycota</taxon>
        <taxon>Agaricomycotina</taxon>
        <taxon>Agaricomycetes</taxon>
        <taxon>Polyporales</taxon>
        <taxon>Polyporaceae</taxon>
        <taxon>Dichomitus</taxon>
    </lineage>
</organism>
<reference evidence="1 2" key="1">
    <citation type="submission" date="2019-01" db="EMBL/GenBank/DDBJ databases">
        <title>Draft genome sequences of three monokaryotic isolates of the white-rot basidiomycete fungus Dichomitus squalens.</title>
        <authorList>
            <consortium name="DOE Joint Genome Institute"/>
            <person name="Lopez S.C."/>
            <person name="Andreopoulos B."/>
            <person name="Pangilinan J."/>
            <person name="Lipzen A."/>
            <person name="Riley R."/>
            <person name="Ahrendt S."/>
            <person name="Ng V."/>
            <person name="Barry K."/>
            <person name="Daum C."/>
            <person name="Grigoriev I.V."/>
            <person name="Hilden K.S."/>
            <person name="Makela M.R."/>
            <person name="de Vries R.P."/>
        </authorList>
    </citation>
    <scope>NUCLEOTIDE SEQUENCE [LARGE SCALE GENOMIC DNA]</scope>
    <source>
        <strain evidence="1 2">CBS 464.89</strain>
    </source>
</reference>
<evidence type="ECO:0000313" key="2">
    <source>
        <dbReference type="Proteomes" id="UP000292082"/>
    </source>
</evidence>
<name>A0A4Q9PFF0_9APHY</name>
<dbReference type="Proteomes" id="UP000292082">
    <property type="component" value="Unassembled WGS sequence"/>
</dbReference>
<evidence type="ECO:0000313" key="1">
    <source>
        <dbReference type="EMBL" id="TBU51006.1"/>
    </source>
</evidence>
<protein>
    <submittedName>
        <fullName evidence="1">Uncharacterized protein</fullName>
    </submittedName>
</protein>
<keyword evidence="2" id="KW-1185">Reference proteome</keyword>